<keyword evidence="1" id="KW-0489">Methyltransferase</keyword>
<organism evidence="1 2">
    <name type="scientific">Nocardia uniformis</name>
    <dbReference type="NCBI Taxonomy" id="53432"/>
    <lineage>
        <taxon>Bacteria</taxon>
        <taxon>Bacillati</taxon>
        <taxon>Actinomycetota</taxon>
        <taxon>Actinomycetes</taxon>
        <taxon>Mycobacteriales</taxon>
        <taxon>Nocardiaceae</taxon>
        <taxon>Nocardia</taxon>
    </lineage>
</organism>
<protein>
    <submittedName>
        <fullName evidence="1">Class I SAM-dependent methyltransferase</fullName>
    </submittedName>
</protein>
<dbReference type="InterPro" id="IPR029063">
    <property type="entry name" value="SAM-dependent_MTases_sf"/>
</dbReference>
<evidence type="ECO:0000313" key="1">
    <source>
        <dbReference type="EMBL" id="NNH69079.1"/>
    </source>
</evidence>
<dbReference type="GO" id="GO:0032259">
    <property type="term" value="P:methylation"/>
    <property type="evidence" value="ECO:0007669"/>
    <property type="project" value="UniProtKB-KW"/>
</dbReference>
<evidence type="ECO:0000313" key="2">
    <source>
        <dbReference type="Proteomes" id="UP000586827"/>
    </source>
</evidence>
<dbReference type="EMBL" id="JABELX010000001">
    <property type="protein sequence ID" value="NNH69079.1"/>
    <property type="molecule type" value="Genomic_DNA"/>
</dbReference>
<dbReference type="GO" id="GO:0008168">
    <property type="term" value="F:methyltransferase activity"/>
    <property type="evidence" value="ECO:0007669"/>
    <property type="project" value="UniProtKB-KW"/>
</dbReference>
<dbReference type="RefSeq" id="WP_067526941.1">
    <property type="nucleotide sequence ID" value="NZ_JABELX010000001.1"/>
</dbReference>
<keyword evidence="1" id="KW-0808">Transferase</keyword>
<gene>
    <name evidence="1" type="ORF">HLB23_04190</name>
</gene>
<name>A0A849C250_9NOCA</name>
<reference evidence="1 2" key="1">
    <citation type="submission" date="2020-05" db="EMBL/GenBank/DDBJ databases">
        <title>MicrobeNet Type strains.</title>
        <authorList>
            <person name="Nicholson A.C."/>
        </authorList>
    </citation>
    <scope>NUCLEOTIDE SEQUENCE [LARGE SCALE GENOMIC DNA]</scope>
    <source>
        <strain evidence="1 2">JCM 3224</strain>
    </source>
</reference>
<proteinExistence type="predicted"/>
<dbReference type="PANTHER" id="PTHR39290:SF6">
    <property type="entry name" value="S-ADENOSYL-L-METHIONINE-DEPENDENT METHYLTRANSFERASES SUPERFAMILY PROTEIN"/>
    <property type="match status" value="1"/>
</dbReference>
<comment type="caution">
    <text evidence="1">The sequence shown here is derived from an EMBL/GenBank/DDBJ whole genome shotgun (WGS) entry which is preliminary data.</text>
</comment>
<dbReference type="SUPFAM" id="SSF53335">
    <property type="entry name" value="S-adenosyl-L-methionine-dependent methyltransferases"/>
    <property type="match status" value="2"/>
</dbReference>
<keyword evidence="2" id="KW-1185">Reference proteome</keyword>
<dbReference type="PANTHER" id="PTHR39290">
    <property type="entry name" value="C3H1-TYPE DOMAIN-CONTAINING PROTEIN-RELATED"/>
    <property type="match status" value="1"/>
</dbReference>
<sequence length="277" mass="30168">MTEFRLSPERRNALSGLLGDEQEFRAAYPAVADYLDTAARLPGSGDAAGEQAFDLRLLHFMTGGESADPYWDIVAPAVGARSDGRRVVGVGGGSARLAFAQTVLQAAYSYAVPAPETVAWIADGCAGRRVLEIGAGRGYWAHQLAERGVEVIAFDREPPDGRQNIWFPEGAGQRTTWHRVGDLDELGDLSPEHWAASVLFLCWPPGWDNPMASQSLAAYRRAGGDRVIYVGEPRGGKTGDAAFFAALAAEWEVVEEDSKFVSWWNLNDSAWCYRWAG</sequence>
<dbReference type="Gene3D" id="3.40.50.150">
    <property type="entry name" value="Vaccinia Virus protein VP39"/>
    <property type="match status" value="1"/>
</dbReference>
<dbReference type="AlphaFoldDB" id="A0A849C250"/>
<dbReference type="Proteomes" id="UP000586827">
    <property type="component" value="Unassembled WGS sequence"/>
</dbReference>
<accession>A0A849C250</accession>